<reference evidence="1" key="1">
    <citation type="submission" date="2024-04" db="UniProtKB">
        <authorList>
            <consortium name="EnsemblMetazoa"/>
        </authorList>
    </citation>
    <scope>IDENTIFICATION</scope>
    <source>
        <strain evidence="1">EBRO</strain>
    </source>
</reference>
<evidence type="ECO:0000313" key="1">
    <source>
        <dbReference type="EnsemblMetazoa" id="ENSAATROPP001616"/>
    </source>
</evidence>
<dbReference type="EnsemblMetazoa" id="ENSAATROPT001680">
    <property type="protein sequence ID" value="ENSAATROPP001616"/>
    <property type="gene ID" value="ENSAATROPG001323"/>
</dbReference>
<dbReference type="Proteomes" id="UP000075880">
    <property type="component" value="Unassembled WGS sequence"/>
</dbReference>
<dbReference type="AlphaFoldDB" id="A0AAG5CS04"/>
<proteinExistence type="predicted"/>
<keyword evidence="2" id="KW-1185">Reference proteome</keyword>
<organism evidence="1 2">
    <name type="scientific">Anopheles atroparvus</name>
    <name type="common">European mosquito</name>
    <dbReference type="NCBI Taxonomy" id="41427"/>
    <lineage>
        <taxon>Eukaryota</taxon>
        <taxon>Metazoa</taxon>
        <taxon>Ecdysozoa</taxon>
        <taxon>Arthropoda</taxon>
        <taxon>Hexapoda</taxon>
        <taxon>Insecta</taxon>
        <taxon>Pterygota</taxon>
        <taxon>Neoptera</taxon>
        <taxon>Endopterygota</taxon>
        <taxon>Diptera</taxon>
        <taxon>Nematocera</taxon>
        <taxon>Culicoidea</taxon>
        <taxon>Culicidae</taxon>
        <taxon>Anophelinae</taxon>
        <taxon>Anopheles</taxon>
    </lineage>
</organism>
<accession>A0AAG5CS04</accession>
<protein>
    <submittedName>
        <fullName evidence="1">Uncharacterized protein</fullName>
    </submittedName>
</protein>
<evidence type="ECO:0000313" key="2">
    <source>
        <dbReference type="Proteomes" id="UP000075880"/>
    </source>
</evidence>
<sequence length="63" mass="6868">MGRMETSVRFGSAIKGALVAAHIRAESAFGLRRMTGPRLDENKLLRPPGRKLNAVTIDVSLSF</sequence>
<name>A0AAG5CS04_ANOAO</name>